<dbReference type="InterPro" id="IPR050569">
    <property type="entry name" value="TAAR"/>
</dbReference>
<reference evidence="11 12" key="1">
    <citation type="journal article" date="2018" name="Sci. Rep.">
        <title>Comparative analysis of the Pocillopora damicornis genome highlights role of immune system in coral evolution.</title>
        <authorList>
            <person name="Cunning R."/>
            <person name="Bay R.A."/>
            <person name="Gillette P."/>
            <person name="Baker A.C."/>
            <person name="Traylor-Knowles N."/>
        </authorList>
    </citation>
    <scope>NUCLEOTIDE SEQUENCE [LARGE SCALE GENOMIC DNA]</scope>
    <source>
        <strain evidence="11">RSMAS</strain>
        <tissue evidence="11">Whole animal</tissue>
    </source>
</reference>
<evidence type="ECO:0000256" key="2">
    <source>
        <dbReference type="ARBA" id="ARBA00022475"/>
    </source>
</evidence>
<dbReference type="PRINTS" id="PR00237">
    <property type="entry name" value="GPCRRHODOPSN"/>
</dbReference>
<organism evidence="11 12">
    <name type="scientific">Pocillopora damicornis</name>
    <name type="common">Cauliflower coral</name>
    <name type="synonym">Millepora damicornis</name>
    <dbReference type="NCBI Taxonomy" id="46731"/>
    <lineage>
        <taxon>Eukaryota</taxon>
        <taxon>Metazoa</taxon>
        <taxon>Cnidaria</taxon>
        <taxon>Anthozoa</taxon>
        <taxon>Hexacorallia</taxon>
        <taxon>Scleractinia</taxon>
        <taxon>Astrocoeniina</taxon>
        <taxon>Pocilloporidae</taxon>
        <taxon>Pocillopora</taxon>
    </lineage>
</organism>
<keyword evidence="8" id="KW-0807">Transducer</keyword>
<evidence type="ECO:0000259" key="10">
    <source>
        <dbReference type="PROSITE" id="PS50262"/>
    </source>
</evidence>
<evidence type="ECO:0000256" key="8">
    <source>
        <dbReference type="ARBA" id="ARBA00023224"/>
    </source>
</evidence>
<feature type="transmembrane region" description="Helical" evidence="9">
    <location>
        <begin position="6"/>
        <end position="27"/>
    </location>
</feature>
<evidence type="ECO:0000256" key="4">
    <source>
        <dbReference type="ARBA" id="ARBA00022989"/>
    </source>
</evidence>
<dbReference type="PANTHER" id="PTHR24249:SF372">
    <property type="entry name" value="G-PROTEIN COUPLED RECEPTORS FAMILY 1 PROFILE DOMAIN-CONTAINING PROTEIN"/>
    <property type="match status" value="1"/>
</dbReference>
<dbReference type="PROSITE" id="PS50262">
    <property type="entry name" value="G_PROTEIN_RECEP_F1_2"/>
    <property type="match status" value="1"/>
</dbReference>
<keyword evidence="5" id="KW-0297">G-protein coupled receptor</keyword>
<dbReference type="Gene3D" id="1.20.1070.10">
    <property type="entry name" value="Rhodopsin 7-helix transmembrane proteins"/>
    <property type="match status" value="1"/>
</dbReference>
<dbReference type="EMBL" id="RCHS01003197">
    <property type="protein sequence ID" value="RMX43491.1"/>
    <property type="molecule type" value="Genomic_DNA"/>
</dbReference>
<dbReference type="SMART" id="SM01381">
    <property type="entry name" value="7TM_GPCR_Srsx"/>
    <property type="match status" value="1"/>
</dbReference>
<comment type="subcellular location">
    <subcellularLocation>
        <location evidence="1">Cell membrane</location>
        <topology evidence="1">Multi-pass membrane protein</topology>
    </subcellularLocation>
</comment>
<name>A0A3M6TQ87_POCDA</name>
<dbReference type="Pfam" id="PF00001">
    <property type="entry name" value="7tm_1"/>
    <property type="match status" value="1"/>
</dbReference>
<evidence type="ECO:0000256" key="9">
    <source>
        <dbReference type="SAM" id="Phobius"/>
    </source>
</evidence>
<evidence type="ECO:0000313" key="12">
    <source>
        <dbReference type="Proteomes" id="UP000275408"/>
    </source>
</evidence>
<dbReference type="InterPro" id="IPR017452">
    <property type="entry name" value="GPCR_Rhodpsn_7TM"/>
</dbReference>
<evidence type="ECO:0000256" key="5">
    <source>
        <dbReference type="ARBA" id="ARBA00023040"/>
    </source>
</evidence>
<dbReference type="Proteomes" id="UP000275408">
    <property type="component" value="Unassembled WGS sequence"/>
</dbReference>
<protein>
    <recommendedName>
        <fullName evidence="10">G-protein coupled receptors family 1 profile domain-containing protein</fullName>
    </recommendedName>
</protein>
<feature type="domain" description="G-protein coupled receptors family 1 profile" evidence="10">
    <location>
        <begin position="18"/>
        <end position="311"/>
    </location>
</feature>
<dbReference type="GO" id="GO:0004930">
    <property type="term" value="F:G protein-coupled receptor activity"/>
    <property type="evidence" value="ECO:0007669"/>
    <property type="project" value="UniProtKB-KW"/>
</dbReference>
<keyword evidence="6 9" id="KW-0472">Membrane</keyword>
<evidence type="ECO:0000256" key="7">
    <source>
        <dbReference type="ARBA" id="ARBA00023170"/>
    </source>
</evidence>
<accession>A0A3M6TQ87</accession>
<feature type="transmembrane region" description="Helical" evidence="9">
    <location>
        <begin position="295"/>
        <end position="314"/>
    </location>
</feature>
<sequence>MSWYTYSSLAVSLVAVTGNGVVAWLIIRRSRLHTLTNWFILSLVVSDLMVGLSIAPANIACKRLGTCDIYLKGAFEELFLYESIYNLCAMTADRFIAIAYPLRYPYLMTYCCTMTIIALSWFLPLFNFSLHFCWLYAEPETRKAWYRIFTITETIFMVAVPCILLTVANVKIIRVAQLQSKRATVQLRQVNFNNKETFSRNPPRKAVFKYRKWHSRVYTESEERSSSNSKHLSRLEMRSKEEFRRRFPRRRLLRSSVKVTVAVITIFLGCWTLSLYASLCSYFDLCNLSPDLLDISWLLMLLNPAMNPIVFIAFKSDLREELKRKMATLKSSYIFNKETP</sequence>
<dbReference type="AlphaFoldDB" id="A0A3M6TQ87"/>
<dbReference type="InterPro" id="IPR000276">
    <property type="entry name" value="GPCR_Rhodpsn"/>
</dbReference>
<comment type="caution">
    <text evidence="11">The sequence shown here is derived from an EMBL/GenBank/DDBJ whole genome shotgun (WGS) entry which is preliminary data.</text>
</comment>
<dbReference type="GO" id="GO:0005886">
    <property type="term" value="C:plasma membrane"/>
    <property type="evidence" value="ECO:0007669"/>
    <property type="project" value="UniProtKB-SubCell"/>
</dbReference>
<gene>
    <name evidence="11" type="ORF">pdam_00001980</name>
</gene>
<feature type="transmembrane region" description="Helical" evidence="9">
    <location>
        <begin position="146"/>
        <end position="172"/>
    </location>
</feature>
<feature type="transmembrane region" description="Helical" evidence="9">
    <location>
        <begin position="255"/>
        <end position="275"/>
    </location>
</feature>
<keyword evidence="4 9" id="KW-1133">Transmembrane helix</keyword>
<keyword evidence="3 9" id="KW-0812">Transmembrane</keyword>
<evidence type="ECO:0000256" key="1">
    <source>
        <dbReference type="ARBA" id="ARBA00004651"/>
    </source>
</evidence>
<keyword evidence="2" id="KW-1003">Cell membrane</keyword>
<dbReference type="CDD" id="cd00637">
    <property type="entry name" value="7tm_classA_rhodopsin-like"/>
    <property type="match status" value="1"/>
</dbReference>
<dbReference type="OrthoDB" id="5969463at2759"/>
<feature type="transmembrane region" description="Helical" evidence="9">
    <location>
        <begin position="39"/>
        <end position="59"/>
    </location>
</feature>
<keyword evidence="12" id="KW-1185">Reference proteome</keyword>
<dbReference type="STRING" id="46731.A0A3M6TQ87"/>
<dbReference type="OMA" id="ITETIFM"/>
<feature type="transmembrane region" description="Helical" evidence="9">
    <location>
        <begin position="107"/>
        <end position="126"/>
    </location>
</feature>
<evidence type="ECO:0000256" key="3">
    <source>
        <dbReference type="ARBA" id="ARBA00022692"/>
    </source>
</evidence>
<evidence type="ECO:0000313" key="11">
    <source>
        <dbReference type="EMBL" id="RMX43491.1"/>
    </source>
</evidence>
<proteinExistence type="predicted"/>
<keyword evidence="7" id="KW-0675">Receptor</keyword>
<dbReference type="PANTHER" id="PTHR24249">
    <property type="entry name" value="HISTAMINE RECEPTOR-RELATED G-PROTEIN COUPLED RECEPTOR"/>
    <property type="match status" value="1"/>
</dbReference>
<evidence type="ECO:0000256" key="6">
    <source>
        <dbReference type="ARBA" id="ARBA00023136"/>
    </source>
</evidence>
<dbReference type="SUPFAM" id="SSF81321">
    <property type="entry name" value="Family A G protein-coupled receptor-like"/>
    <property type="match status" value="1"/>
</dbReference>